<dbReference type="Gene3D" id="2.30.29.30">
    <property type="entry name" value="Pleckstrin-homology domain (PH domain)/Phosphotyrosine-binding domain (PTB)"/>
    <property type="match status" value="1"/>
</dbReference>
<comment type="similarity">
    <text evidence="1">Belongs to the protein kinase superfamily. AGC Ser/Thr protein kinase family. PDPK1 subfamily.</text>
</comment>
<dbReference type="FunFam" id="3.30.200.20:FF:000191">
    <property type="entry name" value="3-phosphoinositide-dependent protein kinase 2-like"/>
    <property type="match status" value="1"/>
</dbReference>
<evidence type="ECO:0000256" key="9">
    <source>
        <dbReference type="ARBA" id="ARBA00048679"/>
    </source>
</evidence>
<dbReference type="PANTHER" id="PTHR24356:SF163">
    <property type="entry name" value="3-PHOSPHOINOSITIDE-DEPENDENT PROTEIN KINASE 1-RELATED"/>
    <property type="match status" value="1"/>
</dbReference>
<keyword evidence="4" id="KW-0808">Transferase</keyword>
<feature type="domain" description="PH" evidence="12">
    <location>
        <begin position="383"/>
        <end position="472"/>
    </location>
</feature>
<keyword evidence="7 10" id="KW-0067">ATP-binding</keyword>
<evidence type="ECO:0000256" key="3">
    <source>
        <dbReference type="ARBA" id="ARBA00022527"/>
    </source>
</evidence>
<keyword evidence="6 14" id="KW-0418">Kinase</keyword>
<organism evidence="14 15">
    <name type="scientific">Chloropicon primus</name>
    <dbReference type="NCBI Taxonomy" id="1764295"/>
    <lineage>
        <taxon>Eukaryota</taxon>
        <taxon>Viridiplantae</taxon>
        <taxon>Chlorophyta</taxon>
        <taxon>Chloropicophyceae</taxon>
        <taxon>Chloropicales</taxon>
        <taxon>Chloropicaceae</taxon>
        <taxon>Chloropicon</taxon>
    </lineage>
</organism>
<feature type="binding site" evidence="10">
    <location>
        <position position="56"/>
    </location>
    <ligand>
        <name>ATP</name>
        <dbReference type="ChEBI" id="CHEBI:30616"/>
    </ligand>
</feature>
<dbReference type="InterPro" id="IPR011993">
    <property type="entry name" value="PH-like_dom_sf"/>
</dbReference>
<dbReference type="Gene3D" id="3.30.200.20">
    <property type="entry name" value="Phosphorylase Kinase, domain 1"/>
    <property type="match status" value="1"/>
</dbReference>
<dbReference type="InterPro" id="IPR000719">
    <property type="entry name" value="Prot_kinase_dom"/>
</dbReference>
<evidence type="ECO:0000256" key="5">
    <source>
        <dbReference type="ARBA" id="ARBA00022741"/>
    </source>
</evidence>
<dbReference type="GO" id="GO:0005524">
    <property type="term" value="F:ATP binding"/>
    <property type="evidence" value="ECO:0007669"/>
    <property type="project" value="UniProtKB-UniRule"/>
</dbReference>
<evidence type="ECO:0000256" key="6">
    <source>
        <dbReference type="ARBA" id="ARBA00022777"/>
    </source>
</evidence>
<evidence type="ECO:0000259" key="13">
    <source>
        <dbReference type="PROSITE" id="PS50011"/>
    </source>
</evidence>
<gene>
    <name evidence="14" type="ORF">A3770_09p56670</name>
</gene>
<dbReference type="PROSITE" id="PS50003">
    <property type="entry name" value="PH_DOMAIN"/>
    <property type="match status" value="1"/>
</dbReference>
<dbReference type="EMBL" id="CP031042">
    <property type="protein sequence ID" value="QDZ23149.1"/>
    <property type="molecule type" value="Genomic_DNA"/>
</dbReference>
<dbReference type="InterPro" id="IPR050236">
    <property type="entry name" value="Ser_Thr_kinase_AGC"/>
</dbReference>
<dbReference type="Pfam" id="PF14593">
    <property type="entry name" value="PH_3"/>
    <property type="match status" value="1"/>
</dbReference>
<evidence type="ECO:0000313" key="14">
    <source>
        <dbReference type="EMBL" id="QDZ23149.1"/>
    </source>
</evidence>
<sequence length="476" mass="53313">MATTGLQDKGGATTVRAPRAALTMEDFEIEKVLGAGSFAQVLEAKLKRSGQNYALKIMDKRHIVKEGKAEYVLRERRVLDALKHEGLVNLCFTFQDAHSLYLGLELCPKGELFDQIQERGQLPIDDVKFYAAEVILILEFLHKKGIVHRDLKPENLLLTEEGHLKLGDFGSVKLLQEIEMVAAGNEYDPSVEPERKTSFVGTAEYAAPEVLNGGMASTAMDWWSFGCLFYQMIVSKPPFRGGSQYLTFQKIEELDYTLPGVGVMPLEAADLVKRLLVTDPKERLGSGPGGAEEIKSHPFFAGLDWSRVREMTPPEVVEITRKEDSEADDFLDIIPTQANVGHVRDVGGQRGRGATEAFLWSGEDHHEAQGESVWTGILADDESIVKEGRVKKYKGMFYKKRLLLLTDKARLLYLDPSNMQLKGEIPLDSRLQLTVKSDHSFIVRTGEKQYIMDTQGAKEAVNWVESITEMQEFINS</sequence>
<accession>A0A5B8MRE1</accession>
<dbReference type="PANTHER" id="PTHR24356">
    <property type="entry name" value="SERINE/THREONINE-PROTEIN KINASE"/>
    <property type="match status" value="1"/>
</dbReference>
<dbReference type="FunFam" id="1.10.510.10:FF:000833">
    <property type="entry name" value="AGC family protein kinase"/>
    <property type="match status" value="1"/>
</dbReference>
<dbReference type="AlphaFoldDB" id="A0A5B8MRE1"/>
<keyword evidence="3 11" id="KW-0723">Serine/threonine-protein kinase</keyword>
<dbReference type="InterPro" id="IPR011009">
    <property type="entry name" value="Kinase-like_dom_sf"/>
</dbReference>
<evidence type="ECO:0000256" key="4">
    <source>
        <dbReference type="ARBA" id="ARBA00022679"/>
    </source>
</evidence>
<dbReference type="SMART" id="SM00233">
    <property type="entry name" value="PH"/>
    <property type="match status" value="1"/>
</dbReference>
<dbReference type="InterPro" id="IPR033931">
    <property type="entry name" value="PDK1-typ_PH"/>
</dbReference>
<dbReference type="GO" id="GO:0004674">
    <property type="term" value="F:protein serine/threonine kinase activity"/>
    <property type="evidence" value="ECO:0007669"/>
    <property type="project" value="UniProtKB-KW"/>
</dbReference>
<evidence type="ECO:0000259" key="12">
    <source>
        <dbReference type="PROSITE" id="PS50003"/>
    </source>
</evidence>
<evidence type="ECO:0000313" key="15">
    <source>
        <dbReference type="Proteomes" id="UP000316726"/>
    </source>
</evidence>
<dbReference type="PROSITE" id="PS50011">
    <property type="entry name" value="PROTEIN_KINASE_DOM"/>
    <property type="match status" value="1"/>
</dbReference>
<evidence type="ECO:0000256" key="1">
    <source>
        <dbReference type="ARBA" id="ARBA00010006"/>
    </source>
</evidence>
<keyword evidence="5 10" id="KW-0547">Nucleotide-binding</keyword>
<dbReference type="Gene3D" id="1.10.510.10">
    <property type="entry name" value="Transferase(Phosphotransferase) domain 1"/>
    <property type="match status" value="1"/>
</dbReference>
<dbReference type="InterPro" id="IPR017441">
    <property type="entry name" value="Protein_kinase_ATP_BS"/>
</dbReference>
<dbReference type="InterPro" id="IPR001849">
    <property type="entry name" value="PH_domain"/>
</dbReference>
<dbReference type="InterPro" id="IPR008271">
    <property type="entry name" value="Ser/Thr_kinase_AS"/>
</dbReference>
<dbReference type="CDD" id="cd05581">
    <property type="entry name" value="STKc_PDK1"/>
    <property type="match status" value="1"/>
</dbReference>
<reference evidence="14 15" key="1">
    <citation type="submission" date="2018-07" db="EMBL/GenBank/DDBJ databases">
        <title>The complete nuclear genome of the prasinophyte Chloropicon primus (CCMP1205).</title>
        <authorList>
            <person name="Pombert J.-F."/>
            <person name="Otis C."/>
            <person name="Turmel M."/>
            <person name="Lemieux C."/>
        </authorList>
    </citation>
    <scope>NUCLEOTIDE SEQUENCE [LARGE SCALE GENOMIC DNA]</scope>
    <source>
        <strain evidence="14 15">CCMP1205</strain>
    </source>
</reference>
<dbReference type="EC" id="2.7.11.1" evidence="2"/>
<protein>
    <recommendedName>
        <fullName evidence="2">non-specific serine/threonine protein kinase</fullName>
        <ecNumber evidence="2">2.7.11.1</ecNumber>
    </recommendedName>
</protein>
<evidence type="ECO:0000256" key="10">
    <source>
        <dbReference type="PROSITE-ProRule" id="PRU10141"/>
    </source>
</evidence>
<feature type="domain" description="Protein kinase" evidence="13">
    <location>
        <begin position="27"/>
        <end position="300"/>
    </location>
</feature>
<comment type="catalytic activity">
    <reaction evidence="9">
        <text>L-seryl-[protein] + ATP = O-phospho-L-seryl-[protein] + ADP + H(+)</text>
        <dbReference type="Rhea" id="RHEA:17989"/>
        <dbReference type="Rhea" id="RHEA-COMP:9863"/>
        <dbReference type="Rhea" id="RHEA-COMP:11604"/>
        <dbReference type="ChEBI" id="CHEBI:15378"/>
        <dbReference type="ChEBI" id="CHEBI:29999"/>
        <dbReference type="ChEBI" id="CHEBI:30616"/>
        <dbReference type="ChEBI" id="CHEBI:83421"/>
        <dbReference type="ChEBI" id="CHEBI:456216"/>
        <dbReference type="EC" id="2.7.11.1"/>
    </reaction>
</comment>
<dbReference type="PROSITE" id="PS00108">
    <property type="entry name" value="PROTEIN_KINASE_ST"/>
    <property type="match status" value="1"/>
</dbReference>
<name>A0A5B8MRE1_9CHLO</name>
<proteinExistence type="inferred from homology"/>
<dbReference type="STRING" id="1764295.A0A5B8MRE1"/>
<dbReference type="GO" id="GO:0035556">
    <property type="term" value="P:intracellular signal transduction"/>
    <property type="evidence" value="ECO:0007669"/>
    <property type="project" value="TreeGrafter"/>
</dbReference>
<evidence type="ECO:0000256" key="2">
    <source>
        <dbReference type="ARBA" id="ARBA00012513"/>
    </source>
</evidence>
<dbReference type="Proteomes" id="UP000316726">
    <property type="component" value="Chromosome 9"/>
</dbReference>
<evidence type="ECO:0000256" key="7">
    <source>
        <dbReference type="ARBA" id="ARBA00022840"/>
    </source>
</evidence>
<keyword evidence="15" id="KW-1185">Reference proteome</keyword>
<dbReference type="PROSITE" id="PS00107">
    <property type="entry name" value="PROTEIN_KINASE_ATP"/>
    <property type="match status" value="1"/>
</dbReference>
<evidence type="ECO:0000256" key="11">
    <source>
        <dbReference type="RuleBase" id="RU000304"/>
    </source>
</evidence>
<dbReference type="InterPro" id="IPR039046">
    <property type="entry name" value="PDPK1"/>
</dbReference>
<evidence type="ECO:0000256" key="8">
    <source>
        <dbReference type="ARBA" id="ARBA00047899"/>
    </source>
</evidence>
<comment type="catalytic activity">
    <reaction evidence="8">
        <text>L-threonyl-[protein] + ATP = O-phospho-L-threonyl-[protein] + ADP + H(+)</text>
        <dbReference type="Rhea" id="RHEA:46608"/>
        <dbReference type="Rhea" id="RHEA-COMP:11060"/>
        <dbReference type="Rhea" id="RHEA-COMP:11605"/>
        <dbReference type="ChEBI" id="CHEBI:15378"/>
        <dbReference type="ChEBI" id="CHEBI:30013"/>
        <dbReference type="ChEBI" id="CHEBI:30616"/>
        <dbReference type="ChEBI" id="CHEBI:61977"/>
        <dbReference type="ChEBI" id="CHEBI:456216"/>
        <dbReference type="EC" id="2.7.11.1"/>
    </reaction>
</comment>
<dbReference type="SUPFAM" id="SSF56112">
    <property type="entry name" value="Protein kinase-like (PK-like)"/>
    <property type="match status" value="1"/>
</dbReference>
<dbReference type="SUPFAM" id="SSF50729">
    <property type="entry name" value="PH domain-like"/>
    <property type="match status" value="1"/>
</dbReference>
<dbReference type="OrthoDB" id="347657at2759"/>
<dbReference type="SMART" id="SM00220">
    <property type="entry name" value="S_TKc"/>
    <property type="match status" value="1"/>
</dbReference>
<dbReference type="Pfam" id="PF00069">
    <property type="entry name" value="Pkinase"/>
    <property type="match status" value="1"/>
</dbReference>